<protein>
    <submittedName>
        <fullName evidence="6">Uncharacterized protein</fullName>
    </submittedName>
</protein>
<evidence type="ECO:0000256" key="4">
    <source>
        <dbReference type="ARBA" id="ARBA00023136"/>
    </source>
</evidence>
<evidence type="ECO:0000256" key="3">
    <source>
        <dbReference type="ARBA" id="ARBA00022989"/>
    </source>
</evidence>
<evidence type="ECO:0000313" key="6">
    <source>
        <dbReference type="EMBL" id="KAK7795529.1"/>
    </source>
</evidence>
<keyword evidence="2 5" id="KW-0812">Transmembrane</keyword>
<feature type="transmembrane region" description="Helical" evidence="5">
    <location>
        <begin position="153"/>
        <end position="173"/>
    </location>
</feature>
<dbReference type="GO" id="GO:0006094">
    <property type="term" value="P:gluconeogenesis"/>
    <property type="evidence" value="ECO:0007669"/>
    <property type="project" value="TreeGrafter"/>
</dbReference>
<name>A0AAW0GWL5_MYOGA</name>
<accession>A0AAW0GWL5</accession>
<organism evidence="6 7">
    <name type="scientific">Myodes glareolus</name>
    <name type="common">Bank vole</name>
    <name type="synonym">Clethrionomys glareolus</name>
    <dbReference type="NCBI Taxonomy" id="447135"/>
    <lineage>
        <taxon>Eukaryota</taxon>
        <taxon>Metazoa</taxon>
        <taxon>Chordata</taxon>
        <taxon>Craniata</taxon>
        <taxon>Vertebrata</taxon>
        <taxon>Euteleostomi</taxon>
        <taxon>Mammalia</taxon>
        <taxon>Eutheria</taxon>
        <taxon>Euarchontoglires</taxon>
        <taxon>Glires</taxon>
        <taxon>Rodentia</taxon>
        <taxon>Myomorpha</taxon>
        <taxon>Muroidea</taxon>
        <taxon>Cricetidae</taxon>
        <taxon>Arvicolinae</taxon>
        <taxon>Myodes</taxon>
    </lineage>
</organism>
<dbReference type="AlphaFoldDB" id="A0AAW0GWL5"/>
<evidence type="ECO:0000256" key="1">
    <source>
        <dbReference type="ARBA" id="ARBA00004141"/>
    </source>
</evidence>
<evidence type="ECO:0000256" key="5">
    <source>
        <dbReference type="SAM" id="Phobius"/>
    </source>
</evidence>
<dbReference type="GO" id="GO:0016020">
    <property type="term" value="C:membrane"/>
    <property type="evidence" value="ECO:0007669"/>
    <property type="project" value="UniProtKB-SubCell"/>
</dbReference>
<evidence type="ECO:0000256" key="2">
    <source>
        <dbReference type="ARBA" id="ARBA00022692"/>
    </source>
</evidence>
<dbReference type="PANTHER" id="PTHR12591:SF1">
    <property type="entry name" value="GLUCOSE-6-PHOSPHATASE 2"/>
    <property type="match status" value="1"/>
</dbReference>
<comment type="subcellular location">
    <subcellularLocation>
        <location evidence="1">Membrane</location>
        <topology evidence="1">Multi-pass membrane protein</topology>
    </subcellularLocation>
</comment>
<dbReference type="EMBL" id="JBBHLL010002181">
    <property type="protein sequence ID" value="KAK7795529.1"/>
    <property type="molecule type" value="Genomic_DNA"/>
</dbReference>
<gene>
    <name evidence="6" type="ORF">U0070_015821</name>
</gene>
<keyword evidence="4 5" id="KW-0472">Membrane</keyword>
<dbReference type="PANTHER" id="PTHR12591">
    <property type="entry name" value="GLUCOSE-6-PHOSPHATASE"/>
    <property type="match status" value="1"/>
</dbReference>
<sequence length="289" mass="33530">MDFLHWSGVLIIQHLQRDYRAYYDFLHFMSNVRDPPEYIFCLLSTLVSTESGCWNQDDMGSSYRGLVQPYIQMDIIWASSKKLRFTQITQAHALTSFLLHTDLVLALECFLVDSSWCLYLQSVHSNTFPHQVIVGVMGGIHIASLNVYRKSNIFLFLFALGFYLLLRLLNIDLPWSLPIAKKWCANPDWIHIDSTLFAGLKPRGPFWLGFRHQLQNVPMSCRGENGRKLSFQLLRAMTSLITLQLYCFIQIPTHREPWFYLLPFCKSTSIPLAVVALILYCVHMLMRPS</sequence>
<dbReference type="Proteomes" id="UP001488838">
    <property type="component" value="Unassembled WGS sequence"/>
</dbReference>
<evidence type="ECO:0000313" key="7">
    <source>
        <dbReference type="Proteomes" id="UP001488838"/>
    </source>
</evidence>
<dbReference type="GO" id="GO:0004346">
    <property type="term" value="F:glucose-6-phosphatase activity"/>
    <property type="evidence" value="ECO:0007669"/>
    <property type="project" value="TreeGrafter"/>
</dbReference>
<reference evidence="6 7" key="1">
    <citation type="journal article" date="2023" name="bioRxiv">
        <title>Conserved and derived expression patterns and positive selection on dental genes reveal complex evolutionary context of ever-growing rodent molars.</title>
        <authorList>
            <person name="Calamari Z.T."/>
            <person name="Song A."/>
            <person name="Cohen E."/>
            <person name="Akter M."/>
            <person name="Roy R.D."/>
            <person name="Hallikas O."/>
            <person name="Christensen M.M."/>
            <person name="Li P."/>
            <person name="Marangoni P."/>
            <person name="Jernvall J."/>
            <person name="Klein O.D."/>
        </authorList>
    </citation>
    <scope>NUCLEOTIDE SEQUENCE [LARGE SCALE GENOMIC DNA]</scope>
    <source>
        <strain evidence="6">V071</strain>
    </source>
</reference>
<keyword evidence="7" id="KW-1185">Reference proteome</keyword>
<proteinExistence type="predicted"/>
<keyword evidence="3 5" id="KW-1133">Transmembrane helix</keyword>
<comment type="caution">
    <text evidence="6">The sequence shown here is derived from an EMBL/GenBank/DDBJ whole genome shotgun (WGS) entry which is preliminary data.</text>
</comment>
<dbReference type="GO" id="GO:0051156">
    <property type="term" value="P:glucose 6-phosphate metabolic process"/>
    <property type="evidence" value="ECO:0007669"/>
    <property type="project" value="TreeGrafter"/>
</dbReference>
<feature type="transmembrane region" description="Helical" evidence="5">
    <location>
        <begin position="258"/>
        <end position="282"/>
    </location>
</feature>